<proteinExistence type="predicted"/>
<evidence type="ECO:0000313" key="2">
    <source>
        <dbReference type="Proteomes" id="UP000054477"/>
    </source>
</evidence>
<protein>
    <submittedName>
        <fullName evidence="1">Uncharacterized protein</fullName>
    </submittedName>
</protein>
<dbReference type="OrthoDB" id="1065058at2759"/>
<organism evidence="1 2">
    <name type="scientific">Laccaria amethystina LaAM-08-1</name>
    <dbReference type="NCBI Taxonomy" id="1095629"/>
    <lineage>
        <taxon>Eukaryota</taxon>
        <taxon>Fungi</taxon>
        <taxon>Dikarya</taxon>
        <taxon>Basidiomycota</taxon>
        <taxon>Agaricomycotina</taxon>
        <taxon>Agaricomycetes</taxon>
        <taxon>Agaricomycetidae</taxon>
        <taxon>Agaricales</taxon>
        <taxon>Agaricineae</taxon>
        <taxon>Hydnangiaceae</taxon>
        <taxon>Laccaria</taxon>
    </lineage>
</organism>
<name>A0A0C9XTE4_9AGAR</name>
<dbReference type="Proteomes" id="UP000054477">
    <property type="component" value="Unassembled WGS sequence"/>
</dbReference>
<dbReference type="EMBL" id="KN838652">
    <property type="protein sequence ID" value="KIJ99202.1"/>
    <property type="molecule type" value="Genomic_DNA"/>
</dbReference>
<sequence>MFAVLLGHSKEFSGNPTKCISRELQLAAHTDESLALLGSCGKVLSGGTIGTGTAVATDDKHPFWDGDDITMEMVMDLDDWNVDESVMDMETALSSIMAVHTHKILSYKCQRS</sequence>
<gene>
    <name evidence="1" type="ORF">K443DRAFT_8625</name>
</gene>
<dbReference type="AlphaFoldDB" id="A0A0C9XTE4"/>
<accession>A0A0C9XTE4</accession>
<reference evidence="1 2" key="1">
    <citation type="submission" date="2014-04" db="EMBL/GenBank/DDBJ databases">
        <authorList>
            <consortium name="DOE Joint Genome Institute"/>
            <person name="Kuo A."/>
            <person name="Kohler A."/>
            <person name="Nagy L.G."/>
            <person name="Floudas D."/>
            <person name="Copeland A."/>
            <person name="Barry K.W."/>
            <person name="Cichocki N."/>
            <person name="Veneault-Fourrey C."/>
            <person name="LaButti K."/>
            <person name="Lindquist E.A."/>
            <person name="Lipzen A."/>
            <person name="Lundell T."/>
            <person name="Morin E."/>
            <person name="Murat C."/>
            <person name="Sun H."/>
            <person name="Tunlid A."/>
            <person name="Henrissat B."/>
            <person name="Grigoriev I.V."/>
            <person name="Hibbett D.S."/>
            <person name="Martin F."/>
            <person name="Nordberg H.P."/>
            <person name="Cantor M.N."/>
            <person name="Hua S.X."/>
        </authorList>
    </citation>
    <scope>NUCLEOTIDE SEQUENCE [LARGE SCALE GENOMIC DNA]</scope>
    <source>
        <strain evidence="1 2">LaAM-08-1</strain>
    </source>
</reference>
<keyword evidence="2" id="KW-1185">Reference proteome</keyword>
<dbReference type="HOGENOM" id="CLU_2146250_0_0_1"/>
<reference evidence="2" key="2">
    <citation type="submission" date="2015-01" db="EMBL/GenBank/DDBJ databases">
        <title>Evolutionary Origins and Diversification of the Mycorrhizal Mutualists.</title>
        <authorList>
            <consortium name="DOE Joint Genome Institute"/>
            <consortium name="Mycorrhizal Genomics Consortium"/>
            <person name="Kohler A."/>
            <person name="Kuo A."/>
            <person name="Nagy L.G."/>
            <person name="Floudas D."/>
            <person name="Copeland A."/>
            <person name="Barry K.W."/>
            <person name="Cichocki N."/>
            <person name="Veneault-Fourrey C."/>
            <person name="LaButti K."/>
            <person name="Lindquist E.A."/>
            <person name="Lipzen A."/>
            <person name="Lundell T."/>
            <person name="Morin E."/>
            <person name="Murat C."/>
            <person name="Riley R."/>
            <person name="Ohm R."/>
            <person name="Sun H."/>
            <person name="Tunlid A."/>
            <person name="Henrissat B."/>
            <person name="Grigoriev I.V."/>
            <person name="Hibbett D.S."/>
            <person name="Martin F."/>
        </authorList>
    </citation>
    <scope>NUCLEOTIDE SEQUENCE [LARGE SCALE GENOMIC DNA]</scope>
    <source>
        <strain evidence="2">LaAM-08-1</strain>
    </source>
</reference>
<evidence type="ECO:0000313" key="1">
    <source>
        <dbReference type="EMBL" id="KIJ99202.1"/>
    </source>
</evidence>